<organism evidence="2 3">
    <name type="scientific">Lucilia cuprina</name>
    <name type="common">Green bottle fly</name>
    <name type="synonym">Australian sheep blowfly</name>
    <dbReference type="NCBI Taxonomy" id="7375"/>
    <lineage>
        <taxon>Eukaryota</taxon>
        <taxon>Metazoa</taxon>
        <taxon>Ecdysozoa</taxon>
        <taxon>Arthropoda</taxon>
        <taxon>Hexapoda</taxon>
        <taxon>Insecta</taxon>
        <taxon>Pterygota</taxon>
        <taxon>Neoptera</taxon>
        <taxon>Endopterygota</taxon>
        <taxon>Diptera</taxon>
        <taxon>Brachycera</taxon>
        <taxon>Muscomorpha</taxon>
        <taxon>Oestroidea</taxon>
        <taxon>Calliphoridae</taxon>
        <taxon>Luciliinae</taxon>
        <taxon>Lucilia</taxon>
    </lineage>
</organism>
<dbReference type="Proteomes" id="UP000037069">
    <property type="component" value="Unassembled WGS sequence"/>
</dbReference>
<sequence length="377" mass="42793">MSLTWLCLENTSKIVLCLIAFTVLIAHTTCTTATTTNKDAATTHAETTHVNTLADEIEKEEFVDTDSQQPHSRRKRLVWITDDGRLALPPGTTLTFTPTIALPLVRHPPEGFFSNMSISFPVTIDFDKLGLTDNQNPLGDLPPIFSRSFGHSAGEMLGNYMTKYLHFKRKRDLSEQQKQYTQSRNSNFNIKEHVNDDHVDLPQLPERFKHIFHGGERVILYGVVEDFLSTFGMNGKACLLRTICEIHSRKIDHYGVFGEMAKLFLTVTRSPFSDLIPEYVTAQEIGEGRTAPGECFPYHKECPKSVFKVLQTHKYREPPKGEYHEQEAVEITKPQLPENLSAAEILEQQVTETGNPVDNEIEETQYNKAKSNNQYSM</sequence>
<dbReference type="SMART" id="SM00718">
    <property type="entry name" value="DM4_12"/>
    <property type="match status" value="1"/>
</dbReference>
<name>A0A0L0CAF3_LUCCU</name>
<dbReference type="AlphaFoldDB" id="A0A0L0CAF3"/>
<keyword evidence="3" id="KW-1185">Reference proteome</keyword>
<feature type="signal peptide" evidence="1">
    <location>
        <begin position="1"/>
        <end position="33"/>
    </location>
</feature>
<dbReference type="STRING" id="7375.A0A0L0CAF3"/>
<dbReference type="OrthoDB" id="6339724at2759"/>
<accession>A0A0L0CAF3</accession>
<dbReference type="OMA" id="PYYKACP"/>
<evidence type="ECO:0000313" key="2">
    <source>
        <dbReference type="EMBL" id="KNC29220.1"/>
    </source>
</evidence>
<dbReference type="PANTHER" id="PTHR21398:SF6">
    <property type="entry name" value="AGAP007094-PA"/>
    <property type="match status" value="1"/>
</dbReference>
<reference evidence="2 3" key="1">
    <citation type="journal article" date="2015" name="Nat. Commun.">
        <title>Lucilia cuprina genome unlocks parasitic fly biology to underpin future interventions.</title>
        <authorList>
            <person name="Anstead C.A."/>
            <person name="Korhonen P.K."/>
            <person name="Young N.D."/>
            <person name="Hall R.S."/>
            <person name="Jex A.R."/>
            <person name="Murali S.C."/>
            <person name="Hughes D.S."/>
            <person name="Lee S.F."/>
            <person name="Perry T."/>
            <person name="Stroehlein A.J."/>
            <person name="Ansell B.R."/>
            <person name="Breugelmans B."/>
            <person name="Hofmann A."/>
            <person name="Qu J."/>
            <person name="Dugan S."/>
            <person name="Lee S.L."/>
            <person name="Chao H."/>
            <person name="Dinh H."/>
            <person name="Han Y."/>
            <person name="Doddapaneni H.V."/>
            <person name="Worley K.C."/>
            <person name="Muzny D.M."/>
            <person name="Ioannidis P."/>
            <person name="Waterhouse R.M."/>
            <person name="Zdobnov E.M."/>
            <person name="James P.J."/>
            <person name="Bagnall N.H."/>
            <person name="Kotze A.C."/>
            <person name="Gibbs R.A."/>
            <person name="Richards S."/>
            <person name="Batterham P."/>
            <person name="Gasser R.B."/>
        </authorList>
    </citation>
    <scope>NUCLEOTIDE SEQUENCE [LARGE SCALE GENOMIC DNA]</scope>
    <source>
        <strain evidence="2 3">LS</strain>
        <tissue evidence="2">Full body</tissue>
    </source>
</reference>
<evidence type="ECO:0000256" key="1">
    <source>
        <dbReference type="SAM" id="SignalP"/>
    </source>
</evidence>
<dbReference type="PANTHER" id="PTHR21398">
    <property type="entry name" value="AGAP007094-PA"/>
    <property type="match status" value="1"/>
</dbReference>
<dbReference type="EMBL" id="JRES01000681">
    <property type="protein sequence ID" value="KNC29220.1"/>
    <property type="molecule type" value="Genomic_DNA"/>
</dbReference>
<feature type="non-terminal residue" evidence="2">
    <location>
        <position position="377"/>
    </location>
</feature>
<feature type="chain" id="PRO_5005536183" evidence="1">
    <location>
        <begin position="34"/>
        <end position="377"/>
    </location>
</feature>
<dbReference type="Pfam" id="PF07841">
    <property type="entry name" value="DM4_12"/>
    <property type="match status" value="1"/>
</dbReference>
<evidence type="ECO:0000313" key="3">
    <source>
        <dbReference type="Proteomes" id="UP000037069"/>
    </source>
</evidence>
<dbReference type="InterPro" id="IPR006631">
    <property type="entry name" value="DM4_12"/>
</dbReference>
<comment type="caution">
    <text evidence="2">The sequence shown here is derived from an EMBL/GenBank/DDBJ whole genome shotgun (WGS) entry which is preliminary data.</text>
</comment>
<protein>
    <submittedName>
        <fullName evidence="2">Uncharacterized protein</fullName>
    </submittedName>
</protein>
<proteinExistence type="predicted"/>
<keyword evidence="1" id="KW-0732">Signal</keyword>
<gene>
    <name evidence="2" type="ORF">FF38_01407</name>
</gene>